<accession>A0A9W9VH43</accession>
<evidence type="ECO:0000313" key="1">
    <source>
        <dbReference type="EMBL" id="KAJ5381998.1"/>
    </source>
</evidence>
<proteinExistence type="predicted"/>
<reference evidence="1" key="1">
    <citation type="submission" date="2022-11" db="EMBL/GenBank/DDBJ databases">
        <authorList>
            <person name="Petersen C."/>
        </authorList>
    </citation>
    <scope>NUCLEOTIDE SEQUENCE</scope>
    <source>
        <strain evidence="1">IBT 29864</strain>
    </source>
</reference>
<organism evidence="1 2">
    <name type="scientific">Penicillium cataractarum</name>
    <dbReference type="NCBI Taxonomy" id="2100454"/>
    <lineage>
        <taxon>Eukaryota</taxon>
        <taxon>Fungi</taxon>
        <taxon>Dikarya</taxon>
        <taxon>Ascomycota</taxon>
        <taxon>Pezizomycotina</taxon>
        <taxon>Eurotiomycetes</taxon>
        <taxon>Eurotiomycetidae</taxon>
        <taxon>Eurotiales</taxon>
        <taxon>Aspergillaceae</taxon>
        <taxon>Penicillium</taxon>
    </lineage>
</organism>
<dbReference type="OrthoDB" id="4497196at2759"/>
<sequence length="132" mass="15354">MKAKIEKFDNGIQSLNEWMKQLDDSTYKKLDPWPDELWSAYRAYKTLVDEIGPARQAYQEITRQNMPCRDPGKLVEIADLAIKWAEVALRATEGRLDVLQTWKHVYDDVPDVKSHIHQIESNLSSGKKPSRR</sequence>
<dbReference type="GeneID" id="81436534"/>
<comment type="caution">
    <text evidence="1">The sequence shown here is derived from an EMBL/GenBank/DDBJ whole genome shotgun (WGS) entry which is preliminary data.</text>
</comment>
<gene>
    <name evidence="1" type="ORF">N7496_004426</name>
</gene>
<dbReference type="AlphaFoldDB" id="A0A9W9VH43"/>
<protein>
    <submittedName>
        <fullName evidence="1">Uncharacterized protein</fullName>
    </submittedName>
</protein>
<dbReference type="Proteomes" id="UP001147782">
    <property type="component" value="Unassembled WGS sequence"/>
</dbReference>
<reference evidence="1" key="2">
    <citation type="journal article" date="2023" name="IMA Fungus">
        <title>Comparative genomic study of the Penicillium genus elucidates a diverse pangenome and 15 lateral gene transfer events.</title>
        <authorList>
            <person name="Petersen C."/>
            <person name="Sorensen T."/>
            <person name="Nielsen M.R."/>
            <person name="Sondergaard T.E."/>
            <person name="Sorensen J.L."/>
            <person name="Fitzpatrick D.A."/>
            <person name="Frisvad J.C."/>
            <person name="Nielsen K.L."/>
        </authorList>
    </citation>
    <scope>NUCLEOTIDE SEQUENCE</scope>
    <source>
        <strain evidence="1">IBT 29864</strain>
    </source>
</reference>
<name>A0A9W9VH43_9EURO</name>
<evidence type="ECO:0000313" key="2">
    <source>
        <dbReference type="Proteomes" id="UP001147782"/>
    </source>
</evidence>
<dbReference type="EMBL" id="JAPZBS010000002">
    <property type="protein sequence ID" value="KAJ5381998.1"/>
    <property type="molecule type" value="Genomic_DNA"/>
</dbReference>
<keyword evidence="2" id="KW-1185">Reference proteome</keyword>
<dbReference type="RefSeq" id="XP_056559569.1">
    <property type="nucleotide sequence ID" value="XM_056697357.1"/>
</dbReference>